<dbReference type="KEGG" id="brh:RBRH_02693"/>
<name>E5AR34_MYCRK</name>
<gene>
    <name evidence="1" type="ordered locus">RBRH_02693</name>
</gene>
<reference evidence="1 2" key="1">
    <citation type="journal article" date="2011" name="J. Bacteriol.">
        <title>Complete genome sequence of Burkholderia rhizoxinica, an endosymbiont of Rhizopus microsporus.</title>
        <authorList>
            <person name="Lackner G."/>
            <person name="Moebius N."/>
            <person name="Partida-Martinez L."/>
            <person name="Hertweck C."/>
        </authorList>
    </citation>
    <scope>NUCLEOTIDE SEQUENCE [LARGE SCALE GENOMIC DNA]</scope>
    <source>
        <strain evidence="2">DSM 19002 / CIP 109453 / HKI 454</strain>
    </source>
</reference>
<evidence type="ECO:0000313" key="2">
    <source>
        <dbReference type="Proteomes" id="UP000007437"/>
    </source>
</evidence>
<organism evidence="1 2">
    <name type="scientific">Mycetohabitans rhizoxinica (strain DSM 19002 / CIP 109453 / HKI 454)</name>
    <name type="common">Paraburkholderia rhizoxinica</name>
    <dbReference type="NCBI Taxonomy" id="882378"/>
    <lineage>
        <taxon>Bacteria</taxon>
        <taxon>Pseudomonadati</taxon>
        <taxon>Pseudomonadota</taxon>
        <taxon>Betaproteobacteria</taxon>
        <taxon>Burkholderiales</taxon>
        <taxon>Burkholderiaceae</taxon>
        <taxon>Mycetohabitans</taxon>
    </lineage>
</organism>
<sequence length="32" mass="3649">MDYVYPLARASEAMARSMARHVRGKIVIQATR</sequence>
<dbReference type="AlphaFoldDB" id="E5AR34"/>
<evidence type="ECO:0000313" key="1">
    <source>
        <dbReference type="EMBL" id="CBW75066.1"/>
    </source>
</evidence>
<dbReference type="EMBL" id="FR687359">
    <property type="protein sequence ID" value="CBW75066.1"/>
    <property type="molecule type" value="Genomic_DNA"/>
</dbReference>
<protein>
    <recommendedName>
        <fullName evidence="3">Quinone oxidoreductase</fullName>
    </recommendedName>
</protein>
<proteinExistence type="predicted"/>
<evidence type="ECO:0008006" key="3">
    <source>
        <dbReference type="Google" id="ProtNLM"/>
    </source>
</evidence>
<dbReference type="HOGENOM" id="CLU_3388544_0_0_4"/>
<dbReference type="STRING" id="882378.RBRH_02693"/>
<accession>E5AR34</accession>
<dbReference type="Proteomes" id="UP000007437">
    <property type="component" value="Chromosome"/>
</dbReference>